<sequence length="152" mass="16579">MEGVQEKLDALVHQGAAAADLEVYHWELRRAGARVYLTVQVDRPGGVTVDDCARANRAIGALLDEADPLPSSYLLEVSSPGLERGLWEPRHYAQAVGKLVHIKLRPEGTQRGRLVRATAEAVTVESDGVEVAIPFARITGARLVYEGEQGRR</sequence>
<dbReference type="PANTHER" id="PTHR33867">
    <property type="entry name" value="RIBOSOME MATURATION FACTOR RIMP"/>
    <property type="match status" value="1"/>
</dbReference>
<keyword evidence="2 3" id="KW-0690">Ribosome biogenesis</keyword>
<dbReference type="KEGG" id="bana:BARAN1_0547"/>
<evidence type="ECO:0000313" key="7">
    <source>
        <dbReference type="Proteomes" id="UP000249818"/>
    </source>
</evidence>
<evidence type="ECO:0000259" key="5">
    <source>
        <dbReference type="Pfam" id="PF17384"/>
    </source>
</evidence>
<keyword evidence="1 3" id="KW-0963">Cytoplasm</keyword>
<dbReference type="AlphaFoldDB" id="A0A2X3KIZ3"/>
<dbReference type="SUPFAM" id="SSF74942">
    <property type="entry name" value="YhbC-like, C-terminal domain"/>
    <property type="match status" value="1"/>
</dbReference>
<accession>A0A2X3KIZ3</accession>
<dbReference type="GO" id="GO:0005829">
    <property type="term" value="C:cytosol"/>
    <property type="evidence" value="ECO:0007669"/>
    <property type="project" value="TreeGrafter"/>
</dbReference>
<feature type="domain" description="Ribosome maturation factor RimP C-terminal" evidence="5">
    <location>
        <begin position="88"/>
        <end position="146"/>
    </location>
</feature>
<dbReference type="CDD" id="cd01734">
    <property type="entry name" value="YlxS_C"/>
    <property type="match status" value="1"/>
</dbReference>
<organism evidence="6 7">
    <name type="scientific">Candidatus Bipolaricaulis anaerobius</name>
    <dbReference type="NCBI Taxonomy" id="2026885"/>
    <lineage>
        <taxon>Bacteria</taxon>
        <taxon>Candidatus Bipolaricaulota</taxon>
        <taxon>Candidatus Bipolaricaulia</taxon>
        <taxon>Candidatus Bipolaricaulales</taxon>
        <taxon>Candidatus Bipolaricaulaceae</taxon>
        <taxon>Candidatus Bipolaricaulis</taxon>
    </lineage>
</organism>
<dbReference type="HAMAP" id="MF_01077">
    <property type="entry name" value="RimP"/>
    <property type="match status" value="1"/>
</dbReference>
<evidence type="ECO:0000256" key="3">
    <source>
        <dbReference type="HAMAP-Rule" id="MF_01077"/>
    </source>
</evidence>
<dbReference type="Proteomes" id="UP000249818">
    <property type="component" value="Chromosome BARAN1"/>
</dbReference>
<evidence type="ECO:0000313" key="6">
    <source>
        <dbReference type="EMBL" id="SQD92571.1"/>
    </source>
</evidence>
<dbReference type="InterPro" id="IPR028998">
    <property type="entry name" value="RimP_C"/>
</dbReference>
<dbReference type="Pfam" id="PF17384">
    <property type="entry name" value="DUF150_C"/>
    <property type="match status" value="1"/>
</dbReference>
<evidence type="ECO:0000256" key="2">
    <source>
        <dbReference type="ARBA" id="ARBA00022517"/>
    </source>
</evidence>
<dbReference type="InterPro" id="IPR028989">
    <property type="entry name" value="RimP_N"/>
</dbReference>
<dbReference type="Pfam" id="PF02576">
    <property type="entry name" value="RimP_N"/>
    <property type="match status" value="1"/>
</dbReference>
<dbReference type="EMBL" id="LS483254">
    <property type="protein sequence ID" value="SQD92571.1"/>
    <property type="molecule type" value="Genomic_DNA"/>
</dbReference>
<comment type="subcellular location">
    <subcellularLocation>
        <location evidence="3">Cytoplasm</location>
    </subcellularLocation>
</comment>
<reference evidence="7" key="1">
    <citation type="submission" date="2018-05" db="EMBL/GenBank/DDBJ databases">
        <authorList>
            <person name="Hao L."/>
        </authorList>
    </citation>
    <scope>NUCLEOTIDE SEQUENCE [LARGE SCALE GENOMIC DNA]</scope>
</reference>
<dbReference type="SUPFAM" id="SSF75420">
    <property type="entry name" value="YhbC-like, N-terminal domain"/>
    <property type="match status" value="1"/>
</dbReference>
<dbReference type="OrthoDB" id="9805006at2"/>
<dbReference type="InterPro" id="IPR035956">
    <property type="entry name" value="RimP_N_sf"/>
</dbReference>
<dbReference type="GO" id="GO:0006412">
    <property type="term" value="P:translation"/>
    <property type="evidence" value="ECO:0007669"/>
    <property type="project" value="TreeGrafter"/>
</dbReference>
<evidence type="ECO:0000259" key="4">
    <source>
        <dbReference type="Pfam" id="PF02576"/>
    </source>
</evidence>
<protein>
    <recommendedName>
        <fullName evidence="3">Ribosome maturation factor RimP</fullName>
    </recommendedName>
</protein>
<dbReference type="RefSeq" id="WP_122030770.1">
    <property type="nucleotide sequence ID" value="NZ_LS483254.1"/>
</dbReference>
<dbReference type="Gene3D" id="3.30.300.70">
    <property type="entry name" value="RimP-like superfamily, N-terminal"/>
    <property type="match status" value="1"/>
</dbReference>
<proteinExistence type="inferred from homology"/>
<dbReference type="PANTHER" id="PTHR33867:SF1">
    <property type="entry name" value="RIBOSOME MATURATION FACTOR RIMP"/>
    <property type="match status" value="1"/>
</dbReference>
<dbReference type="GO" id="GO:0000028">
    <property type="term" value="P:ribosomal small subunit assembly"/>
    <property type="evidence" value="ECO:0007669"/>
    <property type="project" value="TreeGrafter"/>
</dbReference>
<feature type="domain" description="Ribosome maturation factor RimP N-terminal" evidence="4">
    <location>
        <begin position="16"/>
        <end position="83"/>
    </location>
</feature>
<evidence type="ECO:0000256" key="1">
    <source>
        <dbReference type="ARBA" id="ARBA00022490"/>
    </source>
</evidence>
<keyword evidence="7" id="KW-1185">Reference proteome</keyword>
<comment type="similarity">
    <text evidence="3">Belongs to the RimP family.</text>
</comment>
<dbReference type="InterPro" id="IPR003728">
    <property type="entry name" value="Ribosome_maturation_RimP"/>
</dbReference>
<name>A0A2X3KIZ3_9BACT</name>
<dbReference type="InterPro" id="IPR036847">
    <property type="entry name" value="RimP_C_sf"/>
</dbReference>
<gene>
    <name evidence="3 6" type="primary">rimP</name>
    <name evidence="6" type="ORF">BARAN1_0547</name>
</gene>
<comment type="function">
    <text evidence="3">Required for maturation of 30S ribosomal subunits.</text>
</comment>